<dbReference type="PRINTS" id="PR00950">
    <property type="entry name" value="TYPE3IMSPROT"/>
</dbReference>
<evidence type="ECO:0000256" key="9">
    <source>
        <dbReference type="ARBA" id="ARBA00022989"/>
    </source>
</evidence>
<dbReference type="Proteomes" id="UP001203338">
    <property type="component" value="Unassembled WGS sequence"/>
</dbReference>
<comment type="caution">
    <text evidence="15">The sequence shown here is derived from an EMBL/GenBank/DDBJ whole genome shotgun (WGS) entry which is preliminary data.</text>
</comment>
<organism evidence="15 16">
    <name type="scientific">Parendozoicomonas callyspongiae</name>
    <dbReference type="NCBI Taxonomy" id="2942213"/>
    <lineage>
        <taxon>Bacteria</taxon>
        <taxon>Pseudomonadati</taxon>
        <taxon>Pseudomonadota</taxon>
        <taxon>Gammaproteobacteria</taxon>
        <taxon>Oceanospirillales</taxon>
        <taxon>Endozoicomonadaceae</taxon>
        <taxon>Parendozoicomonas</taxon>
    </lineage>
</organism>
<keyword evidence="16" id="KW-1185">Reference proteome</keyword>
<keyword evidence="15" id="KW-0969">Cilium</keyword>
<gene>
    <name evidence="13 15" type="primary">flhB</name>
    <name evidence="15" type="ORF">M3P05_09335</name>
</gene>
<evidence type="ECO:0000256" key="6">
    <source>
        <dbReference type="ARBA" id="ARBA00022692"/>
    </source>
</evidence>
<dbReference type="PANTHER" id="PTHR30531:SF12">
    <property type="entry name" value="FLAGELLAR BIOSYNTHETIC PROTEIN FLHB"/>
    <property type="match status" value="1"/>
</dbReference>
<dbReference type="Pfam" id="PF01312">
    <property type="entry name" value="Bac_export_2"/>
    <property type="match status" value="1"/>
</dbReference>
<keyword evidence="6 13" id="KW-0812">Transmembrane</keyword>
<dbReference type="SUPFAM" id="SSF160544">
    <property type="entry name" value="EscU C-terminal domain-like"/>
    <property type="match status" value="1"/>
</dbReference>
<sequence>MADTSQERTEQPTEKKLRKSREEGQIPRSREVLSAVLIMSAGFLMQLSGPYAAGQLEGILRYNLSFGRNEAYDLAYMFVHLKSSALTAVITVVPFVAILAGAAIASSGLTGGFLFETSLLQPKFNRMNPAQWIGRVFSVKGLVEVGKSMLKIILVIGCLLFVLWKRYPLSLSLGSMPIMQAIYEGCGILGWTLLAYGSALLLIALIDAPYQIWDNKQKLMMTRQEVQDEHKDVEGKPEVKSKIRQLQREMSNRRMMQSVPEADVIITNPTHYSIAIKYDLERASAPFVTAKGADQTALKIREIARECSRPIVEAPHLTRAIYYSTKVDQEIPADLYLAVAQVLAYVQQLDMYRRGQGGNRPPVRPGFKVPDEYDDEGWKKKVKPDPKDEPSKD</sequence>
<comment type="caution">
    <text evidence="13">Lacks conserved residue(s) required for the propagation of feature annotation.</text>
</comment>
<dbReference type="Gene3D" id="6.10.250.2080">
    <property type="match status" value="1"/>
</dbReference>
<evidence type="ECO:0000256" key="10">
    <source>
        <dbReference type="ARBA" id="ARBA00023136"/>
    </source>
</evidence>
<evidence type="ECO:0000256" key="1">
    <source>
        <dbReference type="ARBA" id="ARBA00004651"/>
    </source>
</evidence>
<keyword evidence="8 13" id="KW-0653">Protein transport</keyword>
<evidence type="ECO:0000256" key="4">
    <source>
        <dbReference type="ARBA" id="ARBA00022448"/>
    </source>
</evidence>
<evidence type="ECO:0000256" key="3">
    <source>
        <dbReference type="ARBA" id="ARBA00021622"/>
    </source>
</evidence>
<feature type="region of interest" description="Disordered" evidence="14">
    <location>
        <begin position="354"/>
        <end position="393"/>
    </location>
</feature>
<keyword evidence="4 13" id="KW-0813">Transport</keyword>
<comment type="similarity">
    <text evidence="2 13">Belongs to the type III secretion exporter family.</text>
</comment>
<name>A0ABT0PFJ8_9GAMM</name>
<keyword evidence="15" id="KW-0966">Cell projection</keyword>
<evidence type="ECO:0000256" key="13">
    <source>
        <dbReference type="RuleBase" id="RU364091"/>
    </source>
</evidence>
<evidence type="ECO:0000313" key="16">
    <source>
        <dbReference type="Proteomes" id="UP001203338"/>
    </source>
</evidence>
<dbReference type="NCBIfam" id="TIGR00328">
    <property type="entry name" value="flhB"/>
    <property type="match status" value="1"/>
</dbReference>
<feature type="transmembrane region" description="Helical" evidence="13">
    <location>
        <begin position="188"/>
        <end position="213"/>
    </location>
</feature>
<evidence type="ECO:0000256" key="2">
    <source>
        <dbReference type="ARBA" id="ARBA00010690"/>
    </source>
</evidence>
<dbReference type="InterPro" id="IPR029025">
    <property type="entry name" value="T3SS_substrate_exporter_C"/>
</dbReference>
<keyword evidence="5 13" id="KW-1003">Cell membrane</keyword>
<evidence type="ECO:0000256" key="5">
    <source>
        <dbReference type="ARBA" id="ARBA00022475"/>
    </source>
</evidence>
<feature type="region of interest" description="Disordered" evidence="14">
    <location>
        <begin position="1"/>
        <end position="26"/>
    </location>
</feature>
<dbReference type="PANTHER" id="PTHR30531">
    <property type="entry name" value="FLAGELLAR BIOSYNTHETIC PROTEIN FLHB"/>
    <property type="match status" value="1"/>
</dbReference>
<reference evidence="15 16" key="1">
    <citation type="submission" date="2022-05" db="EMBL/GenBank/DDBJ databases">
        <authorList>
            <person name="Park J.-S."/>
        </authorList>
    </citation>
    <scope>NUCLEOTIDE SEQUENCE [LARGE SCALE GENOMIC DNA]</scope>
    <source>
        <strain evidence="15 16">2012CJ34-2</strain>
    </source>
</reference>
<evidence type="ECO:0000256" key="8">
    <source>
        <dbReference type="ARBA" id="ARBA00022927"/>
    </source>
</evidence>
<dbReference type="Gene3D" id="3.40.1690.10">
    <property type="entry name" value="secretion proteins EscU"/>
    <property type="match status" value="1"/>
</dbReference>
<comment type="subcellular location">
    <subcellularLocation>
        <location evidence="1">Cell membrane</location>
        <topology evidence="1">Multi-pass membrane protein</topology>
    </subcellularLocation>
</comment>
<dbReference type="InterPro" id="IPR006136">
    <property type="entry name" value="FlhB"/>
</dbReference>
<proteinExistence type="inferred from homology"/>
<dbReference type="InterPro" id="IPR006135">
    <property type="entry name" value="T3SS_substrate_exporter"/>
</dbReference>
<evidence type="ECO:0000313" key="15">
    <source>
        <dbReference type="EMBL" id="MCL6270135.1"/>
    </source>
</evidence>
<feature type="transmembrane region" description="Helical" evidence="13">
    <location>
        <begin position="149"/>
        <end position="168"/>
    </location>
</feature>
<keyword evidence="15" id="KW-0282">Flagellum</keyword>
<feature type="transmembrane region" description="Helical" evidence="13">
    <location>
        <begin position="85"/>
        <end position="115"/>
    </location>
</feature>
<accession>A0ABT0PFJ8</accession>
<evidence type="ECO:0000256" key="14">
    <source>
        <dbReference type="SAM" id="MobiDB-lite"/>
    </source>
</evidence>
<keyword evidence="10 13" id="KW-0472">Membrane</keyword>
<keyword evidence="9 13" id="KW-1133">Transmembrane helix</keyword>
<evidence type="ECO:0000256" key="7">
    <source>
        <dbReference type="ARBA" id="ARBA00022795"/>
    </source>
</evidence>
<dbReference type="RefSeq" id="WP_249699290.1">
    <property type="nucleotide sequence ID" value="NZ_JAMFLX010000010.1"/>
</dbReference>
<evidence type="ECO:0000256" key="11">
    <source>
        <dbReference type="ARBA" id="ARBA00023225"/>
    </source>
</evidence>
<dbReference type="EMBL" id="JAMFLX010000010">
    <property type="protein sequence ID" value="MCL6270135.1"/>
    <property type="molecule type" value="Genomic_DNA"/>
</dbReference>
<keyword evidence="7 13" id="KW-1005">Bacterial flagellum biogenesis</keyword>
<keyword evidence="11 13" id="KW-1006">Bacterial flagellum protein export</keyword>
<comment type="function">
    <text evidence="12 13">Required for formation of the rod structure in the basal body of the flagellar apparatus. Together with FliI and FliH, may constitute the export apparatus of flagellin.</text>
</comment>
<protein>
    <recommendedName>
        <fullName evidence="3 13">Flagellar biosynthetic protein FlhB</fullName>
    </recommendedName>
</protein>
<feature type="compositionally biased region" description="Basic and acidic residues" evidence="14">
    <location>
        <begin position="376"/>
        <end position="393"/>
    </location>
</feature>
<evidence type="ECO:0000256" key="12">
    <source>
        <dbReference type="ARBA" id="ARBA00025078"/>
    </source>
</evidence>